<dbReference type="EMBL" id="BMBA01000002">
    <property type="protein sequence ID" value="GFZ32143.1"/>
    <property type="molecule type" value="Genomic_DNA"/>
</dbReference>
<feature type="domain" description="DUF2019" evidence="1">
    <location>
        <begin position="6"/>
        <end position="107"/>
    </location>
</feature>
<accession>A0ABQ1EBR0</accession>
<reference evidence="2 3" key="1">
    <citation type="journal article" date="2021" name="Int. J. Syst. Evol. Microbiol.">
        <title>Clostridium zeae sp. nov., isolated from corn silage.</title>
        <authorList>
            <person name="Kobayashi H."/>
            <person name="Tanizawa Y."/>
            <person name="Yagura M."/>
            <person name="Sakamoto M."/>
            <person name="Ohkuma M."/>
            <person name="Tohno M."/>
        </authorList>
    </citation>
    <scope>NUCLEOTIDE SEQUENCE [LARGE SCALE GENOMIC DNA]</scope>
    <source>
        <strain evidence="2 3">CSC2</strain>
    </source>
</reference>
<dbReference type="Pfam" id="PF09450">
    <property type="entry name" value="DUF2019"/>
    <property type="match status" value="1"/>
</dbReference>
<dbReference type="SUPFAM" id="SSF48371">
    <property type="entry name" value="ARM repeat"/>
    <property type="match status" value="1"/>
</dbReference>
<gene>
    <name evidence="2" type="ORF">CSC2_26690</name>
</gene>
<sequence>MDGIQQIIQDFIEASIKQEEATLAGKHKVMNKRYSEIKDLTAKLRELGDNSLEVLIPLLSHENSYVRYNASFAIIPINPEKAKEVIKEISQQKSSIGFTAMMVLRELENGNLKLMHKFDIFG</sequence>
<dbReference type="InterPro" id="IPR018568">
    <property type="entry name" value="DUF2019"/>
</dbReference>
<protein>
    <recommendedName>
        <fullName evidence="1">DUF2019 domain-containing protein</fullName>
    </recommendedName>
</protein>
<keyword evidence="3" id="KW-1185">Reference proteome</keyword>
<evidence type="ECO:0000313" key="2">
    <source>
        <dbReference type="EMBL" id="GFZ32143.1"/>
    </source>
</evidence>
<dbReference type="Gene3D" id="1.25.40.70">
    <property type="entry name" value="Phosphatidylinositol 3-kinase, accessory domain (PIK)"/>
    <property type="match status" value="1"/>
</dbReference>
<name>A0ABQ1EBR0_9CLOT</name>
<organism evidence="2 3">
    <name type="scientific">Clostridium zeae</name>
    <dbReference type="NCBI Taxonomy" id="2759022"/>
    <lineage>
        <taxon>Bacteria</taxon>
        <taxon>Bacillati</taxon>
        <taxon>Bacillota</taxon>
        <taxon>Clostridia</taxon>
        <taxon>Eubacteriales</taxon>
        <taxon>Clostridiaceae</taxon>
        <taxon>Clostridium</taxon>
    </lineage>
</organism>
<dbReference type="InterPro" id="IPR042236">
    <property type="entry name" value="PI3K_accessory_sf"/>
</dbReference>
<proteinExistence type="predicted"/>
<dbReference type="Proteomes" id="UP000663802">
    <property type="component" value="Unassembled WGS sequence"/>
</dbReference>
<evidence type="ECO:0000313" key="3">
    <source>
        <dbReference type="Proteomes" id="UP000663802"/>
    </source>
</evidence>
<comment type="caution">
    <text evidence="2">The sequence shown here is derived from an EMBL/GenBank/DDBJ whole genome shotgun (WGS) entry which is preliminary data.</text>
</comment>
<dbReference type="RefSeq" id="WP_206870411.1">
    <property type="nucleotide sequence ID" value="NZ_BMBA01000002.1"/>
</dbReference>
<dbReference type="InterPro" id="IPR016024">
    <property type="entry name" value="ARM-type_fold"/>
</dbReference>
<evidence type="ECO:0000259" key="1">
    <source>
        <dbReference type="Pfam" id="PF09450"/>
    </source>
</evidence>